<gene>
    <name evidence="3" type="primary">rimP</name>
    <name evidence="6" type="ORF">BJI67_09745</name>
</gene>
<dbReference type="AlphaFoldDB" id="A0A1D8K8P1"/>
<evidence type="ECO:0000259" key="4">
    <source>
        <dbReference type="Pfam" id="PF02576"/>
    </source>
</evidence>
<dbReference type="GO" id="GO:0005829">
    <property type="term" value="C:cytosol"/>
    <property type="evidence" value="ECO:0007669"/>
    <property type="project" value="TreeGrafter"/>
</dbReference>
<evidence type="ECO:0000313" key="7">
    <source>
        <dbReference type="Proteomes" id="UP000095342"/>
    </source>
</evidence>
<dbReference type="InterPro" id="IPR036847">
    <property type="entry name" value="RimP_C_sf"/>
</dbReference>
<organism evidence="6 7">
    <name type="scientific">Acidihalobacter aeolianus</name>
    <dbReference type="NCBI Taxonomy" id="2792603"/>
    <lineage>
        <taxon>Bacteria</taxon>
        <taxon>Pseudomonadati</taxon>
        <taxon>Pseudomonadota</taxon>
        <taxon>Gammaproteobacteria</taxon>
        <taxon>Chromatiales</taxon>
        <taxon>Ectothiorhodospiraceae</taxon>
        <taxon>Acidihalobacter</taxon>
    </lineage>
</organism>
<protein>
    <recommendedName>
        <fullName evidence="3">Ribosome maturation factor RimP</fullName>
    </recommendedName>
</protein>
<dbReference type="PANTHER" id="PTHR33867">
    <property type="entry name" value="RIBOSOME MATURATION FACTOR RIMP"/>
    <property type="match status" value="1"/>
</dbReference>
<comment type="similarity">
    <text evidence="3">Belongs to the RimP family.</text>
</comment>
<comment type="subcellular location">
    <subcellularLocation>
        <location evidence="3">Cytoplasm</location>
    </subcellularLocation>
</comment>
<dbReference type="SUPFAM" id="SSF74942">
    <property type="entry name" value="YhbC-like, C-terminal domain"/>
    <property type="match status" value="1"/>
</dbReference>
<dbReference type="Proteomes" id="UP000095342">
    <property type="component" value="Chromosome"/>
</dbReference>
<evidence type="ECO:0000313" key="6">
    <source>
        <dbReference type="EMBL" id="AOV17310.1"/>
    </source>
</evidence>
<dbReference type="InterPro" id="IPR028989">
    <property type="entry name" value="RimP_N"/>
</dbReference>
<dbReference type="CDD" id="cd01734">
    <property type="entry name" value="YlxS_C"/>
    <property type="match status" value="1"/>
</dbReference>
<comment type="function">
    <text evidence="3">Required for maturation of 30S ribosomal subunits.</text>
</comment>
<keyword evidence="2 3" id="KW-0690">Ribosome biogenesis</keyword>
<proteinExistence type="inferred from homology"/>
<feature type="domain" description="Ribosome maturation factor RimP C-terminal" evidence="5">
    <location>
        <begin position="87"/>
        <end position="150"/>
    </location>
</feature>
<dbReference type="InterPro" id="IPR028998">
    <property type="entry name" value="RimP_C"/>
</dbReference>
<dbReference type="FunFam" id="3.30.300.70:FF:000001">
    <property type="entry name" value="Ribosome maturation factor RimP"/>
    <property type="match status" value="1"/>
</dbReference>
<evidence type="ECO:0000259" key="5">
    <source>
        <dbReference type="Pfam" id="PF17384"/>
    </source>
</evidence>
<evidence type="ECO:0000256" key="1">
    <source>
        <dbReference type="ARBA" id="ARBA00022490"/>
    </source>
</evidence>
<sequence length="169" mass="18649">MSESMQERLETLLAPLVTGLGFELWGLEYLQSGDQAHVRLFIDRDGGVTLDDCALISEQAGALLDVEDPISLAYRLEVSSPGLDRVLFKPEQYTRYVGERLKVRLRWPVDGRRNLQGRLVSCADDAIVIELETGEMATVPLNAVHRARLIYDMAAAPHPQGDDAADAGD</sequence>
<dbReference type="PANTHER" id="PTHR33867:SF1">
    <property type="entry name" value="RIBOSOME MATURATION FACTOR RIMP"/>
    <property type="match status" value="1"/>
</dbReference>
<dbReference type="GO" id="GO:0000028">
    <property type="term" value="P:ribosomal small subunit assembly"/>
    <property type="evidence" value="ECO:0007669"/>
    <property type="project" value="TreeGrafter"/>
</dbReference>
<dbReference type="SUPFAM" id="SSF75420">
    <property type="entry name" value="YhbC-like, N-terminal domain"/>
    <property type="match status" value="1"/>
</dbReference>
<reference evidence="6 7" key="1">
    <citation type="submission" date="2016-09" db="EMBL/GenBank/DDBJ databases">
        <title>Acidihalobacter prosperus V6 (DSM14174).</title>
        <authorList>
            <person name="Khaleque H.N."/>
            <person name="Ramsay J.P."/>
            <person name="Murphy R.J.T."/>
            <person name="Kaksonen A.H."/>
            <person name="Boxall N.J."/>
            <person name="Watkin E.L.J."/>
        </authorList>
    </citation>
    <scope>NUCLEOTIDE SEQUENCE [LARGE SCALE GENOMIC DNA]</scope>
    <source>
        <strain evidence="6 7">V6</strain>
    </source>
</reference>
<dbReference type="RefSeq" id="WP_070072863.1">
    <property type="nucleotide sequence ID" value="NZ_CP017448.1"/>
</dbReference>
<dbReference type="InterPro" id="IPR003728">
    <property type="entry name" value="Ribosome_maturation_RimP"/>
</dbReference>
<dbReference type="Pfam" id="PF02576">
    <property type="entry name" value="RimP_N"/>
    <property type="match status" value="1"/>
</dbReference>
<dbReference type="Pfam" id="PF17384">
    <property type="entry name" value="DUF150_C"/>
    <property type="match status" value="1"/>
</dbReference>
<dbReference type="EMBL" id="CP017448">
    <property type="protein sequence ID" value="AOV17310.1"/>
    <property type="molecule type" value="Genomic_DNA"/>
</dbReference>
<keyword evidence="1 3" id="KW-0963">Cytoplasm</keyword>
<dbReference type="NCBIfam" id="NF000927">
    <property type="entry name" value="PRK00092.1-1"/>
    <property type="match status" value="1"/>
</dbReference>
<name>A0A1D8K8P1_9GAMM</name>
<keyword evidence="7" id="KW-1185">Reference proteome</keyword>
<evidence type="ECO:0000256" key="2">
    <source>
        <dbReference type="ARBA" id="ARBA00022517"/>
    </source>
</evidence>
<dbReference type="HAMAP" id="MF_01077">
    <property type="entry name" value="RimP"/>
    <property type="match status" value="1"/>
</dbReference>
<dbReference type="GO" id="GO:0006412">
    <property type="term" value="P:translation"/>
    <property type="evidence" value="ECO:0007669"/>
    <property type="project" value="TreeGrafter"/>
</dbReference>
<feature type="domain" description="Ribosome maturation factor RimP N-terminal" evidence="4">
    <location>
        <begin position="12"/>
        <end position="84"/>
    </location>
</feature>
<evidence type="ECO:0000256" key="3">
    <source>
        <dbReference type="HAMAP-Rule" id="MF_01077"/>
    </source>
</evidence>
<dbReference type="InterPro" id="IPR035956">
    <property type="entry name" value="RimP_N_sf"/>
</dbReference>
<dbReference type="KEGG" id="aaeo:BJI67_09745"/>
<dbReference type="Gene3D" id="3.30.300.70">
    <property type="entry name" value="RimP-like superfamily, N-terminal"/>
    <property type="match status" value="1"/>
</dbReference>
<dbReference type="Gene3D" id="2.30.30.180">
    <property type="entry name" value="Ribosome maturation factor RimP, C-terminal domain"/>
    <property type="match status" value="1"/>
</dbReference>
<accession>A0A1D8K8P1</accession>